<dbReference type="RefSeq" id="WP_133877240.1">
    <property type="nucleotide sequence ID" value="NZ_BOMD01000119.1"/>
</dbReference>
<name>A0A4R6J9I5_9ACTN</name>
<reference evidence="1 2" key="1">
    <citation type="submission" date="2019-03" db="EMBL/GenBank/DDBJ databases">
        <title>Sequencing the genomes of 1000 actinobacteria strains.</title>
        <authorList>
            <person name="Klenk H.-P."/>
        </authorList>
    </citation>
    <scope>NUCLEOTIDE SEQUENCE [LARGE SCALE GENOMIC DNA]</scope>
    <source>
        <strain evidence="1 2">DSM 43805</strain>
    </source>
</reference>
<organism evidence="1 2">
    <name type="scientific">Paractinoplanes brasiliensis</name>
    <dbReference type="NCBI Taxonomy" id="52695"/>
    <lineage>
        <taxon>Bacteria</taxon>
        <taxon>Bacillati</taxon>
        <taxon>Actinomycetota</taxon>
        <taxon>Actinomycetes</taxon>
        <taxon>Micromonosporales</taxon>
        <taxon>Micromonosporaceae</taxon>
        <taxon>Paractinoplanes</taxon>
    </lineage>
</organism>
<proteinExistence type="predicted"/>
<evidence type="ECO:0000313" key="2">
    <source>
        <dbReference type="Proteomes" id="UP000294901"/>
    </source>
</evidence>
<sequence>MNLDDALRQWAAQEVELPAPVTDDIFRRIVAAPQPLDPRWWSSFSGRLAATVVASTRPRVPARWPSGSPGLV</sequence>
<dbReference type="Proteomes" id="UP000294901">
    <property type="component" value="Unassembled WGS sequence"/>
</dbReference>
<evidence type="ECO:0000313" key="1">
    <source>
        <dbReference type="EMBL" id="TDO31075.1"/>
    </source>
</evidence>
<comment type="caution">
    <text evidence="1">The sequence shown here is derived from an EMBL/GenBank/DDBJ whole genome shotgun (WGS) entry which is preliminary data.</text>
</comment>
<accession>A0A4R6J9I5</accession>
<dbReference type="EMBL" id="SNWR01000002">
    <property type="protein sequence ID" value="TDO31075.1"/>
    <property type="molecule type" value="Genomic_DNA"/>
</dbReference>
<dbReference type="AlphaFoldDB" id="A0A4R6J9I5"/>
<protein>
    <submittedName>
        <fullName evidence="1">Uncharacterized protein</fullName>
    </submittedName>
</protein>
<gene>
    <name evidence="1" type="ORF">C8E87_6485</name>
</gene>
<keyword evidence="2" id="KW-1185">Reference proteome</keyword>